<dbReference type="EMBL" id="MUAI01000030">
    <property type="protein sequence ID" value="OOR03976.1"/>
    <property type="molecule type" value="Genomic_DNA"/>
</dbReference>
<comment type="caution">
    <text evidence="2">The sequence shown here is derived from an EMBL/GenBank/DDBJ whole genome shotgun (WGS) entry which is preliminary data.</text>
</comment>
<evidence type="ECO:0000256" key="1">
    <source>
        <dbReference type="SAM" id="Phobius"/>
    </source>
</evidence>
<evidence type="ECO:0000313" key="2">
    <source>
        <dbReference type="EMBL" id="OOR03976.1"/>
    </source>
</evidence>
<dbReference type="Proteomes" id="UP000190696">
    <property type="component" value="Unassembled WGS sequence"/>
</dbReference>
<keyword evidence="1" id="KW-1133">Transmembrane helix</keyword>
<gene>
    <name evidence="2" type="ORF">BW900_24145</name>
</gene>
<proteinExistence type="predicted"/>
<organism evidence="2 3">
    <name type="scientific">Bacillus mycoides</name>
    <dbReference type="NCBI Taxonomy" id="1405"/>
    <lineage>
        <taxon>Bacteria</taxon>
        <taxon>Bacillati</taxon>
        <taxon>Bacillota</taxon>
        <taxon>Bacilli</taxon>
        <taxon>Bacillales</taxon>
        <taxon>Bacillaceae</taxon>
        <taxon>Bacillus</taxon>
        <taxon>Bacillus cereus group</taxon>
    </lineage>
</organism>
<accession>A0A1S9T1V3</accession>
<feature type="transmembrane region" description="Helical" evidence="1">
    <location>
        <begin position="6"/>
        <end position="27"/>
    </location>
</feature>
<feature type="transmembrane region" description="Helical" evidence="1">
    <location>
        <begin position="39"/>
        <end position="57"/>
    </location>
</feature>
<dbReference type="RefSeq" id="WP_078176897.1">
    <property type="nucleotide sequence ID" value="NZ_JBNTOF010000057.1"/>
</dbReference>
<keyword evidence="1" id="KW-0472">Membrane</keyword>
<feature type="transmembrane region" description="Helical" evidence="1">
    <location>
        <begin position="63"/>
        <end position="80"/>
    </location>
</feature>
<evidence type="ECO:0000313" key="3">
    <source>
        <dbReference type="Proteomes" id="UP000190696"/>
    </source>
</evidence>
<dbReference type="AlphaFoldDB" id="A0A1S9T1V3"/>
<sequence length="106" mass="12333">MIFFKALAYILLSIGIFTFVLAGVAVIVRKDVVMVKIHFFLAMYYLCSGSLVYLCTLWQTEDIFLQAFLIFSVGIAIIRLRKSWCIPQMRIQLENIRKQNAYKDDL</sequence>
<name>A0A1S9T1V3_BACMY</name>
<keyword evidence="1" id="KW-0812">Transmembrane</keyword>
<reference evidence="2 3" key="1">
    <citation type="submission" date="2017-01" db="EMBL/GenBank/DDBJ databases">
        <title>Bacillus cereus isolates.</title>
        <authorList>
            <person name="Beno S.M."/>
        </authorList>
    </citation>
    <scope>NUCLEOTIDE SEQUENCE [LARGE SCALE GENOMIC DNA]</scope>
    <source>
        <strain evidence="2 3">FSL W7-1108</strain>
    </source>
</reference>
<protein>
    <submittedName>
        <fullName evidence="2">Uncharacterized protein</fullName>
    </submittedName>
</protein>